<dbReference type="CDD" id="cd22160">
    <property type="entry name" value="F-box_AtFBL13-like"/>
    <property type="match status" value="1"/>
</dbReference>
<sequence>MAAATSDHLSGLPDDLLRHIISLLSAKEGAATAVLSRRWRPLWRQAGTVNLDTEPYLDPAAYRGNNFPEHRRSAFVGHALAALAACESPRILSLRLVSEEIEGGAAEEKCAGVVDAVQDAPAAARVEELRVRCDVSWFCRYGSCESGSSGGTWRLQLGSLPCAAATLRVLHANDVGVERLGDGGGVGVVLPLLEEMRLVEATVSPDTLQRVIDAAPRLANLWLDGIILTSNDGSRRLYLADGFRLQLRGPALTELALIEYYSRDAASSSKRPACAPSCLRHLHGVRVLKLQLDFYAEYITMEADACDGGGVVPATFPNLEYLELDAHCKDDHDMATELTVASVLRWCPAIRDLRLRLSVADAEGRVNVYNSKRHMIHQARLMRNSFEQDVQTKIDVDVTNITTSWINRLQGALSNEALGEFFQLWDEVRDVSLQQMADTIKWKLTADETWNLVPAAQGIQNNQTYCSLKEWMSCIMQNESKTEARRKIWKARNDLKFQGLVKEPTQVQPF</sequence>
<feature type="domain" description="F-box" evidence="1">
    <location>
        <begin position="6"/>
        <end position="42"/>
    </location>
</feature>
<dbReference type="Proteomes" id="UP000007752">
    <property type="component" value="Chromosome 8"/>
</dbReference>
<dbReference type="InterPro" id="IPR055302">
    <property type="entry name" value="F-box_dom-containing"/>
</dbReference>
<dbReference type="SUPFAM" id="SSF81383">
    <property type="entry name" value="F-box domain"/>
    <property type="match status" value="1"/>
</dbReference>
<dbReference type="Gene3D" id="1.20.1280.50">
    <property type="match status" value="1"/>
</dbReference>
<proteinExistence type="predicted"/>
<accession>B9G0C2</accession>
<dbReference type="Pfam" id="PF00646">
    <property type="entry name" value="F-box"/>
    <property type="match status" value="1"/>
</dbReference>
<dbReference type="InterPro" id="IPR001810">
    <property type="entry name" value="F-box_dom"/>
</dbReference>
<dbReference type="PANTHER" id="PTHR32141:SF26">
    <property type="entry name" value="OS08G0328600 PROTEIN"/>
    <property type="match status" value="1"/>
</dbReference>
<organism evidence="2">
    <name type="scientific">Oryza sativa subsp. japonica</name>
    <name type="common">Rice</name>
    <dbReference type="NCBI Taxonomy" id="39947"/>
    <lineage>
        <taxon>Eukaryota</taxon>
        <taxon>Viridiplantae</taxon>
        <taxon>Streptophyta</taxon>
        <taxon>Embryophyta</taxon>
        <taxon>Tracheophyta</taxon>
        <taxon>Spermatophyta</taxon>
        <taxon>Magnoliopsida</taxon>
        <taxon>Liliopsida</taxon>
        <taxon>Poales</taxon>
        <taxon>Poaceae</taxon>
        <taxon>BOP clade</taxon>
        <taxon>Oryzoideae</taxon>
        <taxon>Oryzeae</taxon>
        <taxon>Oryzinae</taxon>
        <taxon>Oryza</taxon>
        <taxon>Oryza sativa</taxon>
    </lineage>
</organism>
<evidence type="ECO:0000259" key="1">
    <source>
        <dbReference type="PROSITE" id="PS50181"/>
    </source>
</evidence>
<dbReference type="AlphaFoldDB" id="B9G0C2"/>
<dbReference type="InterPro" id="IPR036047">
    <property type="entry name" value="F-box-like_dom_sf"/>
</dbReference>
<dbReference type="InterPro" id="IPR053781">
    <property type="entry name" value="F-box_AtFBL13-like"/>
</dbReference>
<gene>
    <name evidence="2" type="ORF">OsJ_26910</name>
</gene>
<protein>
    <recommendedName>
        <fullName evidence="1">F-box domain-containing protein</fullName>
    </recommendedName>
</protein>
<reference evidence="2" key="2">
    <citation type="submission" date="2008-12" db="EMBL/GenBank/DDBJ databases">
        <title>Improved gene annotation of the rice (Oryza sativa) genomes.</title>
        <authorList>
            <person name="Wang J."/>
            <person name="Li R."/>
            <person name="Fan W."/>
            <person name="Huang Q."/>
            <person name="Zhang J."/>
            <person name="Zhou Y."/>
            <person name="Hu Y."/>
            <person name="Zi S."/>
            <person name="Li J."/>
            <person name="Ni P."/>
            <person name="Zheng H."/>
            <person name="Zhang Y."/>
            <person name="Zhao M."/>
            <person name="Hao Q."/>
            <person name="McDermott J."/>
            <person name="Samudrala R."/>
            <person name="Kristiansen K."/>
            <person name="Wong G.K.-S."/>
        </authorList>
    </citation>
    <scope>NUCLEOTIDE SEQUENCE</scope>
</reference>
<reference evidence="2" key="1">
    <citation type="journal article" date="2005" name="PLoS Biol.">
        <title>The genomes of Oryza sativa: a history of duplications.</title>
        <authorList>
            <person name="Yu J."/>
            <person name="Wang J."/>
            <person name="Lin W."/>
            <person name="Li S."/>
            <person name="Li H."/>
            <person name="Zhou J."/>
            <person name="Ni P."/>
            <person name="Dong W."/>
            <person name="Hu S."/>
            <person name="Zeng C."/>
            <person name="Zhang J."/>
            <person name="Zhang Y."/>
            <person name="Li R."/>
            <person name="Xu Z."/>
            <person name="Li S."/>
            <person name="Li X."/>
            <person name="Zheng H."/>
            <person name="Cong L."/>
            <person name="Lin L."/>
            <person name="Yin J."/>
            <person name="Geng J."/>
            <person name="Li G."/>
            <person name="Shi J."/>
            <person name="Liu J."/>
            <person name="Lv H."/>
            <person name="Li J."/>
            <person name="Wang J."/>
            <person name="Deng Y."/>
            <person name="Ran L."/>
            <person name="Shi X."/>
            <person name="Wang X."/>
            <person name="Wu Q."/>
            <person name="Li C."/>
            <person name="Ren X."/>
            <person name="Wang J."/>
            <person name="Wang X."/>
            <person name="Li D."/>
            <person name="Liu D."/>
            <person name="Zhang X."/>
            <person name="Ji Z."/>
            <person name="Zhao W."/>
            <person name="Sun Y."/>
            <person name="Zhang Z."/>
            <person name="Bao J."/>
            <person name="Han Y."/>
            <person name="Dong L."/>
            <person name="Ji J."/>
            <person name="Chen P."/>
            <person name="Wu S."/>
            <person name="Liu J."/>
            <person name="Xiao Y."/>
            <person name="Bu D."/>
            <person name="Tan J."/>
            <person name="Yang L."/>
            <person name="Ye C."/>
            <person name="Zhang J."/>
            <person name="Xu J."/>
            <person name="Zhou Y."/>
            <person name="Yu Y."/>
            <person name="Zhang B."/>
            <person name="Zhuang S."/>
            <person name="Wei H."/>
            <person name="Liu B."/>
            <person name="Lei M."/>
            <person name="Yu H."/>
            <person name="Li Y."/>
            <person name="Xu H."/>
            <person name="Wei S."/>
            <person name="He X."/>
            <person name="Fang L."/>
            <person name="Zhang Z."/>
            <person name="Zhang Y."/>
            <person name="Huang X."/>
            <person name="Su Z."/>
            <person name="Tong W."/>
            <person name="Li J."/>
            <person name="Tong Z."/>
            <person name="Li S."/>
            <person name="Ye J."/>
            <person name="Wang L."/>
            <person name="Fang L."/>
            <person name="Lei T."/>
            <person name="Chen C."/>
            <person name="Chen H."/>
            <person name="Xu Z."/>
            <person name="Li H."/>
            <person name="Huang H."/>
            <person name="Zhang F."/>
            <person name="Xu H."/>
            <person name="Li N."/>
            <person name="Zhao C."/>
            <person name="Li S."/>
            <person name="Dong L."/>
            <person name="Huang Y."/>
            <person name="Li L."/>
            <person name="Xi Y."/>
            <person name="Qi Q."/>
            <person name="Li W."/>
            <person name="Zhang B."/>
            <person name="Hu W."/>
            <person name="Zhang Y."/>
            <person name="Tian X."/>
            <person name="Jiao Y."/>
            <person name="Liang X."/>
            <person name="Jin J."/>
            <person name="Gao L."/>
            <person name="Zheng W."/>
            <person name="Hao B."/>
            <person name="Liu S."/>
            <person name="Wang W."/>
            <person name="Yuan L."/>
            <person name="Cao M."/>
            <person name="McDermott J."/>
            <person name="Samudrala R."/>
            <person name="Wang J."/>
            <person name="Wong G.K."/>
            <person name="Yang H."/>
        </authorList>
    </citation>
    <scope>NUCLEOTIDE SEQUENCE [LARGE SCALE GENOMIC DNA]</scope>
</reference>
<name>B9G0C2_ORYSJ</name>
<dbReference type="EMBL" id="CM000145">
    <property type="protein sequence ID" value="EEE68489.1"/>
    <property type="molecule type" value="Genomic_DNA"/>
</dbReference>
<dbReference type="PANTHER" id="PTHR32141">
    <property type="match status" value="1"/>
</dbReference>
<dbReference type="PROSITE" id="PS50181">
    <property type="entry name" value="FBOX"/>
    <property type="match status" value="1"/>
</dbReference>
<evidence type="ECO:0000313" key="2">
    <source>
        <dbReference type="EMBL" id="EEE68489.1"/>
    </source>
</evidence>